<evidence type="ECO:0000313" key="6">
    <source>
        <dbReference type="EMBL" id="KAI8584512.1"/>
    </source>
</evidence>
<dbReference type="InterPro" id="IPR056685">
    <property type="entry name" value="DUF7783"/>
</dbReference>
<proteinExistence type="predicted"/>
<keyword evidence="7" id="KW-1185">Reference proteome</keyword>
<dbReference type="CDD" id="cd06224">
    <property type="entry name" value="REM"/>
    <property type="match status" value="1"/>
</dbReference>
<dbReference type="Pfam" id="PF00617">
    <property type="entry name" value="RasGEF"/>
    <property type="match status" value="1"/>
</dbReference>
<dbReference type="PANTHER" id="PTHR23113:SF368">
    <property type="entry name" value="CELL DIVISION CONTROL PROTEIN 25"/>
    <property type="match status" value="1"/>
</dbReference>
<evidence type="ECO:0008006" key="8">
    <source>
        <dbReference type="Google" id="ProtNLM"/>
    </source>
</evidence>
<dbReference type="InterPro" id="IPR023578">
    <property type="entry name" value="Ras_GEF_dom_sf"/>
</dbReference>
<dbReference type="InterPro" id="IPR008937">
    <property type="entry name" value="Ras-like_GEF"/>
</dbReference>
<name>A0AAD5EJE1_UMBRA</name>
<dbReference type="Gene3D" id="1.10.840.10">
    <property type="entry name" value="Ras guanine-nucleotide exchange factors catalytic domain"/>
    <property type="match status" value="1"/>
</dbReference>
<dbReference type="InterPro" id="IPR036964">
    <property type="entry name" value="RASGEF_cat_dom_sf"/>
</dbReference>
<feature type="compositionally biased region" description="Basic and acidic residues" evidence="3">
    <location>
        <begin position="454"/>
        <end position="467"/>
    </location>
</feature>
<dbReference type="GO" id="GO:0005085">
    <property type="term" value="F:guanyl-nucleotide exchange factor activity"/>
    <property type="evidence" value="ECO:0007669"/>
    <property type="project" value="UniProtKB-KW"/>
</dbReference>
<protein>
    <recommendedName>
        <fullName evidence="8">Ras GEF</fullName>
    </recommendedName>
</protein>
<dbReference type="Pfam" id="PF25006">
    <property type="entry name" value="DUF7783"/>
    <property type="match status" value="1"/>
</dbReference>
<dbReference type="Proteomes" id="UP001206595">
    <property type="component" value="Unassembled WGS sequence"/>
</dbReference>
<dbReference type="PROSITE" id="PS50009">
    <property type="entry name" value="RASGEF_CAT"/>
    <property type="match status" value="1"/>
</dbReference>
<dbReference type="RefSeq" id="XP_051449516.1">
    <property type="nucleotide sequence ID" value="XM_051584912.1"/>
</dbReference>
<evidence type="ECO:0000256" key="1">
    <source>
        <dbReference type="ARBA" id="ARBA00022658"/>
    </source>
</evidence>
<dbReference type="AlphaFoldDB" id="A0AAD5EJE1"/>
<dbReference type="CDD" id="cd00155">
    <property type="entry name" value="RasGEF"/>
    <property type="match status" value="1"/>
</dbReference>
<evidence type="ECO:0000259" key="5">
    <source>
        <dbReference type="PROSITE" id="PS50212"/>
    </source>
</evidence>
<dbReference type="GO" id="GO:0007265">
    <property type="term" value="P:Ras protein signal transduction"/>
    <property type="evidence" value="ECO:0007669"/>
    <property type="project" value="TreeGrafter"/>
</dbReference>
<dbReference type="SUPFAM" id="SSF48366">
    <property type="entry name" value="Ras GEF"/>
    <property type="match status" value="1"/>
</dbReference>
<dbReference type="InterPro" id="IPR001895">
    <property type="entry name" value="RASGEF_cat_dom"/>
</dbReference>
<dbReference type="Pfam" id="PF00618">
    <property type="entry name" value="RasGEF_N"/>
    <property type="match status" value="1"/>
</dbReference>
<organism evidence="6 7">
    <name type="scientific">Umbelopsis ramanniana AG</name>
    <dbReference type="NCBI Taxonomy" id="1314678"/>
    <lineage>
        <taxon>Eukaryota</taxon>
        <taxon>Fungi</taxon>
        <taxon>Fungi incertae sedis</taxon>
        <taxon>Mucoromycota</taxon>
        <taxon>Mucoromycotina</taxon>
        <taxon>Umbelopsidomycetes</taxon>
        <taxon>Umbelopsidales</taxon>
        <taxon>Umbelopsidaceae</taxon>
        <taxon>Umbelopsis</taxon>
    </lineage>
</organism>
<gene>
    <name evidence="6" type="ORF">K450DRAFT_216708</name>
</gene>
<dbReference type="Gene3D" id="1.20.870.10">
    <property type="entry name" value="Son of sevenless (SoS) protein Chain: S domain 1"/>
    <property type="match status" value="1"/>
</dbReference>
<feature type="compositionally biased region" description="Polar residues" evidence="3">
    <location>
        <begin position="477"/>
        <end position="492"/>
    </location>
</feature>
<feature type="domain" description="N-terminal Ras-GEF" evidence="5">
    <location>
        <begin position="554"/>
        <end position="683"/>
    </location>
</feature>
<reference evidence="6" key="1">
    <citation type="submission" date="2021-06" db="EMBL/GenBank/DDBJ databases">
        <authorList>
            <consortium name="DOE Joint Genome Institute"/>
            <person name="Mondo S.J."/>
            <person name="Amses K.R."/>
            <person name="Simmons D.R."/>
            <person name="Longcore J.E."/>
            <person name="Seto K."/>
            <person name="Alves G.H."/>
            <person name="Bonds A.E."/>
            <person name="Quandt C.A."/>
            <person name="Davis W.J."/>
            <person name="Chang Y."/>
            <person name="Letcher P.M."/>
            <person name="Powell M.J."/>
            <person name="Kuo A."/>
            <person name="Labutti K."/>
            <person name="Pangilinan J."/>
            <person name="Andreopoulos W."/>
            <person name="Tritt A."/>
            <person name="Riley R."/>
            <person name="Hundley H."/>
            <person name="Johnson J."/>
            <person name="Lipzen A."/>
            <person name="Barry K."/>
            <person name="Berbee M.L."/>
            <person name="Buchler N.E."/>
            <person name="Grigoriev I.V."/>
            <person name="Spatafora J.W."/>
            <person name="Stajich J.E."/>
            <person name="James T.Y."/>
        </authorList>
    </citation>
    <scope>NUCLEOTIDE SEQUENCE</scope>
    <source>
        <strain evidence="6">AG</strain>
    </source>
</reference>
<evidence type="ECO:0000256" key="2">
    <source>
        <dbReference type="PROSITE-ProRule" id="PRU00168"/>
    </source>
</evidence>
<keyword evidence="1 2" id="KW-0344">Guanine-nucleotide releasing factor</keyword>
<dbReference type="SMART" id="SM00147">
    <property type="entry name" value="RasGEF"/>
    <property type="match status" value="1"/>
</dbReference>
<dbReference type="GeneID" id="75910262"/>
<comment type="caution">
    <text evidence="6">The sequence shown here is derived from an EMBL/GenBank/DDBJ whole genome shotgun (WGS) entry which is preliminary data.</text>
</comment>
<dbReference type="EMBL" id="MU620892">
    <property type="protein sequence ID" value="KAI8584512.1"/>
    <property type="molecule type" value="Genomic_DNA"/>
</dbReference>
<dbReference type="PANTHER" id="PTHR23113">
    <property type="entry name" value="GUANINE NUCLEOTIDE EXCHANGE FACTOR"/>
    <property type="match status" value="1"/>
</dbReference>
<dbReference type="SMART" id="SM00229">
    <property type="entry name" value="RasGEFN"/>
    <property type="match status" value="1"/>
</dbReference>
<accession>A0AAD5EJE1</accession>
<dbReference type="InterPro" id="IPR000651">
    <property type="entry name" value="Ras-like_Gua-exchang_fac_N"/>
</dbReference>
<evidence type="ECO:0000313" key="7">
    <source>
        <dbReference type="Proteomes" id="UP001206595"/>
    </source>
</evidence>
<reference evidence="6" key="2">
    <citation type="journal article" date="2022" name="Proc. Natl. Acad. Sci. U.S.A.">
        <title>Diploid-dominant life cycles characterize the early evolution of Fungi.</title>
        <authorList>
            <person name="Amses K.R."/>
            <person name="Simmons D.R."/>
            <person name="Longcore J.E."/>
            <person name="Mondo S.J."/>
            <person name="Seto K."/>
            <person name="Jeronimo G.H."/>
            <person name="Bonds A.E."/>
            <person name="Quandt C.A."/>
            <person name="Davis W.J."/>
            <person name="Chang Y."/>
            <person name="Federici B.A."/>
            <person name="Kuo A."/>
            <person name="LaButti K."/>
            <person name="Pangilinan J."/>
            <person name="Andreopoulos W."/>
            <person name="Tritt A."/>
            <person name="Riley R."/>
            <person name="Hundley H."/>
            <person name="Johnson J."/>
            <person name="Lipzen A."/>
            <person name="Barry K."/>
            <person name="Lang B.F."/>
            <person name="Cuomo C.A."/>
            <person name="Buchler N.E."/>
            <person name="Grigoriev I.V."/>
            <person name="Spatafora J.W."/>
            <person name="Stajich J.E."/>
            <person name="James T.Y."/>
        </authorList>
    </citation>
    <scope>NUCLEOTIDE SEQUENCE</scope>
    <source>
        <strain evidence="6">AG</strain>
    </source>
</reference>
<dbReference type="InterPro" id="IPR019804">
    <property type="entry name" value="Ras_G-nucl-exch_fac_CS"/>
</dbReference>
<evidence type="ECO:0000259" key="4">
    <source>
        <dbReference type="PROSITE" id="PS50009"/>
    </source>
</evidence>
<sequence>MPIKPCRCMIFQRAALLKNFPFQTQQVNTEGHNGSVVDSSSELDTASRHLSSLSIEDTEWQTSWPQISSKIAISIHNLNTAANLGQKTKFEYLTMAVVKVIRTTLYCSNTMDKEAAPLKNDANLRSAHRQLVASLAKLVISASVGSSDTVPESIPKMQSDSHELLAAVRNFTEVCQEQNVTITKIHPTLKSDHHNVLQKAGKRPGSRHLLQNRIMIVLRALQKSAIRSSDSLQAIAAGMRENAPNTTGPTLLSEFGNYASVISHFLYAIEDIQASHRYPEDLQLIELKQGLYDDLGSVFVSIQAMTDSNLSSIQAEDNILLWLQRIDRHMNLGVQIIENMVEQYGENHPEMDIVVPISPNNRSSAYAHRRLSLSMLNDSNFASDASDFNKDTTDVDSGDESVDSFTSAVQTVGNGPGGLDMDNRPVKPFTMNDFEHDLNISLLDDDGMSHDSLDSLHGRSIDSGEFRSRHRPVSDSFPKNRTQIDAGSGGLQRSATALDLETVQSSAKQDKLKKFFGEDAAVAAEAAASGKPTGHDTPSFLGYDYEPADIVENMEGEVKGGTLFALTERLTSHKFLDTNFNGTFLLTYRSFCTTEDLMSMLEARYTLMPPANLNAEELEIWTEKKQKLIRLRVFNVLKNWLETYFIEEDSMSLERLHKFTNSTIRDTLSFSADQLDKLIKIRQETDEQGGLRKMVLNLGVTAPAPIVPKNLKRLKLTDIDPLELARQLTILDFKLYSSIRPIECLDKAWSRDDARGDVAVNVKSSIEFCNQVTAWVTDTILSQNEIRKRCNVIKYWVQVAERCRQLNNFNTCMAVLSAFDNSAIGRLKRTWEVVGARTQHTLAYIRKLMGANKNFTEYREIIHSINPPCIPFLGIYLQDLTFIEDGNSNFLKKSKNLINFSKRMKTAEVIREIQQYQSAPYALETVKEIQYVIHLNLKNSRDEDTLYALSCALEPREREDEKIARLLQESGFL</sequence>
<dbReference type="PROSITE" id="PS00720">
    <property type="entry name" value="RASGEF"/>
    <property type="match status" value="1"/>
</dbReference>
<dbReference type="GO" id="GO:0005886">
    <property type="term" value="C:plasma membrane"/>
    <property type="evidence" value="ECO:0007669"/>
    <property type="project" value="TreeGrafter"/>
</dbReference>
<feature type="region of interest" description="Disordered" evidence="3">
    <location>
        <begin position="454"/>
        <end position="492"/>
    </location>
</feature>
<evidence type="ECO:0000256" key="3">
    <source>
        <dbReference type="SAM" id="MobiDB-lite"/>
    </source>
</evidence>
<feature type="domain" description="Ras-GEF" evidence="4">
    <location>
        <begin position="720"/>
        <end position="956"/>
    </location>
</feature>
<dbReference type="PROSITE" id="PS50212">
    <property type="entry name" value="RASGEF_NTER"/>
    <property type="match status" value="1"/>
</dbReference>